<keyword evidence="5" id="KW-0812">Transmembrane</keyword>
<dbReference type="GO" id="GO:0050650">
    <property type="term" value="P:chondroitin sulfate proteoglycan biosynthetic process"/>
    <property type="evidence" value="ECO:0007669"/>
    <property type="project" value="TreeGrafter"/>
</dbReference>
<dbReference type="AlphaFoldDB" id="A0A1I3AHV1"/>
<evidence type="ECO:0000256" key="3">
    <source>
        <dbReference type="ARBA" id="ARBA00022676"/>
    </source>
</evidence>
<evidence type="ECO:0000256" key="4">
    <source>
        <dbReference type="ARBA" id="ARBA00022679"/>
    </source>
</evidence>
<keyword evidence="13" id="KW-0325">Glycoprotein</keyword>
<evidence type="ECO:0000313" key="17">
    <source>
        <dbReference type="Proteomes" id="UP000183635"/>
    </source>
</evidence>
<evidence type="ECO:0000256" key="11">
    <source>
        <dbReference type="ARBA" id="ARBA00023136"/>
    </source>
</evidence>
<dbReference type="EMBL" id="FOPU01000015">
    <property type="protein sequence ID" value="SFH49530.1"/>
    <property type="molecule type" value="Genomic_DNA"/>
</dbReference>
<evidence type="ECO:0000256" key="2">
    <source>
        <dbReference type="ARBA" id="ARBA00004648"/>
    </source>
</evidence>
<keyword evidence="10" id="KW-0333">Golgi apparatus</keyword>
<evidence type="ECO:0000256" key="5">
    <source>
        <dbReference type="ARBA" id="ARBA00022692"/>
    </source>
</evidence>
<evidence type="ECO:0000256" key="6">
    <source>
        <dbReference type="ARBA" id="ARBA00022723"/>
    </source>
</evidence>
<dbReference type="STRING" id="34004.SAMN04488021_11513"/>
<keyword evidence="8" id="KW-0735">Signal-anchor</keyword>
<keyword evidence="9" id="KW-1133">Transmembrane helix</keyword>
<evidence type="ECO:0000256" key="9">
    <source>
        <dbReference type="ARBA" id="ARBA00022989"/>
    </source>
</evidence>
<gene>
    <name evidence="16" type="ORF">SAMN04488021_11513</name>
</gene>
<dbReference type="PANTHER" id="PTHR46025">
    <property type="entry name" value="XYLOSYLTRANSFERASE OXT"/>
    <property type="match status" value="1"/>
</dbReference>
<dbReference type="InterPro" id="IPR045972">
    <property type="entry name" value="DUF5928"/>
</dbReference>
<proteinExistence type="predicted"/>
<keyword evidence="12" id="KW-1015">Disulfide bond</keyword>
<dbReference type="GO" id="GO:0046872">
    <property type="term" value="F:metal ion binding"/>
    <property type="evidence" value="ECO:0007669"/>
    <property type="project" value="UniProtKB-KW"/>
</dbReference>
<evidence type="ECO:0000259" key="15">
    <source>
        <dbReference type="Pfam" id="PF19350"/>
    </source>
</evidence>
<keyword evidence="17" id="KW-1185">Reference proteome</keyword>
<keyword evidence="11" id="KW-0472">Membrane</keyword>
<dbReference type="GO" id="GO:0030158">
    <property type="term" value="F:protein xylosyltransferase activity"/>
    <property type="evidence" value="ECO:0007669"/>
    <property type="project" value="InterPro"/>
</dbReference>
<keyword evidence="6" id="KW-0479">Metal-binding</keyword>
<dbReference type="InterPro" id="IPR003406">
    <property type="entry name" value="Glyco_trans_14"/>
</dbReference>
<evidence type="ECO:0000256" key="12">
    <source>
        <dbReference type="ARBA" id="ARBA00023157"/>
    </source>
</evidence>
<organism evidence="16 17">
    <name type="scientific">Paracoccus aminovorans</name>
    <dbReference type="NCBI Taxonomy" id="34004"/>
    <lineage>
        <taxon>Bacteria</taxon>
        <taxon>Pseudomonadati</taxon>
        <taxon>Pseudomonadota</taxon>
        <taxon>Alphaproteobacteria</taxon>
        <taxon>Rhodobacterales</taxon>
        <taxon>Paracoccaceae</taxon>
        <taxon>Paracoccus</taxon>
    </lineage>
</organism>
<dbReference type="GO" id="GO:0015012">
    <property type="term" value="P:heparan sulfate proteoglycan biosynthetic process"/>
    <property type="evidence" value="ECO:0007669"/>
    <property type="project" value="TreeGrafter"/>
</dbReference>
<accession>A0A1I3AHV1</accession>
<dbReference type="GO" id="GO:0016020">
    <property type="term" value="C:membrane"/>
    <property type="evidence" value="ECO:0007669"/>
    <property type="project" value="InterPro"/>
</dbReference>
<evidence type="ECO:0000256" key="10">
    <source>
        <dbReference type="ARBA" id="ARBA00023034"/>
    </source>
</evidence>
<dbReference type="OrthoDB" id="7943907at2"/>
<evidence type="ECO:0000256" key="7">
    <source>
        <dbReference type="ARBA" id="ARBA00022824"/>
    </source>
</evidence>
<evidence type="ECO:0000256" key="8">
    <source>
        <dbReference type="ARBA" id="ARBA00022968"/>
    </source>
</evidence>
<keyword evidence="4" id="KW-0808">Transferase</keyword>
<evidence type="ECO:0000256" key="1">
    <source>
        <dbReference type="ARBA" id="ARBA00004323"/>
    </source>
</evidence>
<evidence type="ECO:0000313" key="16">
    <source>
        <dbReference type="EMBL" id="SFH49530.1"/>
    </source>
</evidence>
<dbReference type="Proteomes" id="UP000183635">
    <property type="component" value="Unassembled WGS sequence"/>
</dbReference>
<feature type="domain" description="DUF5928" evidence="15">
    <location>
        <begin position="270"/>
        <end position="525"/>
    </location>
</feature>
<comment type="subcellular location">
    <subcellularLocation>
        <location evidence="2">Endoplasmic reticulum membrane</location>
        <topology evidence="2">Single-pass type II membrane protein</topology>
    </subcellularLocation>
    <subcellularLocation>
        <location evidence="1">Golgi apparatus membrane</location>
        <topology evidence="1">Single-pass type II membrane protein</topology>
    </subcellularLocation>
</comment>
<dbReference type="RefSeq" id="WP_074967703.1">
    <property type="nucleotide sequence ID" value="NZ_CBCRYP010000015.1"/>
</dbReference>
<reference evidence="16 17" key="1">
    <citation type="submission" date="2016-10" db="EMBL/GenBank/DDBJ databases">
        <authorList>
            <person name="de Groot N.N."/>
        </authorList>
    </citation>
    <scope>NUCLEOTIDE SEQUENCE [LARGE SCALE GENOMIC DNA]</scope>
    <source>
        <strain evidence="16 17">DSM 8537</strain>
    </source>
</reference>
<name>A0A1I3AHV1_9RHOB</name>
<sequence>MARIAFILLCHKDPKGVIAQAKRLTASGDYVSIHFDGRANPRDFDLIRTALAGNPSVVFVRRRWKCGWGEWSLVGATLEAVRSAVEAFPQATHFYMLSGDCMPIKSAEYAHAFLDAEDCDYIESFDFFESDWIKTGFKEERLIYRHWFNERTRKWLFYTSYDLQKRFGLTRRIPADIQVMIGSQWWCLRRQTVEKVLEFCATRPDVLRFFATTWIPDETFFQTIVPHVVPRKEIRTRTLTYLVFTDYGMPVTFYNDHYDLLMGQNYLFARKISPEAIRLRERLGALWAASGVHFPISNEATGLFRFLTGQGRVGRRFGQRFWETEGSLGRANSLLLVVSKKWHVAKRLTAAIRRHSTIPAVDFLFNEQQAHLPDLGGVETTLEKRDRHRRALIRLLFEHFQSNQLVICLDPSALHLIQDLMSDKADTRLLLVDSQFDDDYLRGHIARVGLAGAQTAPEVVERLLPTVRADLEHEAERLRDMDFPGFQAIAPWRATEENAAQLARFLDVLPDTALKLAATEHLFSD</sequence>
<keyword evidence="7" id="KW-0256">Endoplasmic reticulum</keyword>
<evidence type="ECO:0000256" key="14">
    <source>
        <dbReference type="ARBA" id="ARBA00042865"/>
    </source>
</evidence>
<keyword evidence="3" id="KW-0328">Glycosyltransferase</keyword>
<dbReference type="Pfam" id="PF02485">
    <property type="entry name" value="Branch"/>
    <property type="match status" value="1"/>
</dbReference>
<dbReference type="PANTHER" id="PTHR46025:SF3">
    <property type="entry name" value="XYLOSYLTRANSFERASE OXT"/>
    <property type="match status" value="1"/>
</dbReference>
<protein>
    <recommendedName>
        <fullName evidence="14">Peptide O-xylosyltransferase</fullName>
    </recommendedName>
</protein>
<evidence type="ECO:0000256" key="13">
    <source>
        <dbReference type="ARBA" id="ARBA00023180"/>
    </source>
</evidence>
<dbReference type="Pfam" id="PF19350">
    <property type="entry name" value="DUF5928"/>
    <property type="match status" value="1"/>
</dbReference>
<dbReference type="InterPro" id="IPR043538">
    <property type="entry name" value="XYLT"/>
</dbReference>